<evidence type="ECO:0000256" key="3">
    <source>
        <dbReference type="SAM" id="MobiDB-lite"/>
    </source>
</evidence>
<dbReference type="EC" id="1.15.1.1" evidence="2"/>
<dbReference type="InterPro" id="IPR001424">
    <property type="entry name" value="SOD_Cu_Zn_dom"/>
</dbReference>
<dbReference type="PANTHER" id="PTHR10003">
    <property type="entry name" value="SUPEROXIDE DISMUTASE CU-ZN -RELATED"/>
    <property type="match status" value="1"/>
</dbReference>
<comment type="function">
    <text evidence="2">Destroys radicals which are normally produced within the cells and which are toxic to biological systems.</text>
</comment>
<dbReference type="OrthoDB" id="5431326at2"/>
<comment type="catalytic activity">
    <reaction evidence="2">
        <text>2 superoxide + 2 H(+) = H2O2 + O2</text>
        <dbReference type="Rhea" id="RHEA:20696"/>
        <dbReference type="ChEBI" id="CHEBI:15378"/>
        <dbReference type="ChEBI" id="CHEBI:15379"/>
        <dbReference type="ChEBI" id="CHEBI:16240"/>
        <dbReference type="ChEBI" id="CHEBI:18421"/>
        <dbReference type="EC" id="1.15.1.1"/>
    </reaction>
</comment>
<reference evidence="6 7" key="1">
    <citation type="submission" date="2019-11" db="EMBL/GenBank/DDBJ databases">
        <title>Draft Genome Sequences of Six Type Strains of the Genus Massilia.</title>
        <authorList>
            <person name="Miess H."/>
            <person name="Frediansyah A."/>
            <person name="Goeker M."/>
            <person name="Gross H."/>
        </authorList>
    </citation>
    <scope>NUCLEOTIDE SEQUENCE [LARGE SCALE GENOMIC DNA]</scope>
    <source>
        <strain evidence="6 7">DSM 17513</strain>
    </source>
</reference>
<keyword evidence="2" id="KW-0186">Copper</keyword>
<dbReference type="Pfam" id="PF00080">
    <property type="entry name" value="Sod_Cu"/>
    <property type="match status" value="1"/>
</dbReference>
<feature type="signal peptide" evidence="4">
    <location>
        <begin position="1"/>
        <end position="26"/>
    </location>
</feature>
<evidence type="ECO:0000256" key="4">
    <source>
        <dbReference type="SAM" id="SignalP"/>
    </source>
</evidence>
<dbReference type="Proteomes" id="UP000431684">
    <property type="component" value="Unassembled WGS sequence"/>
</dbReference>
<keyword evidence="7" id="KW-1185">Reference proteome</keyword>
<comment type="similarity">
    <text evidence="1 2">Belongs to the Cu-Zn superoxide dismutase family.</text>
</comment>
<comment type="caution">
    <text evidence="6">The sequence shown here is derived from an EMBL/GenBank/DDBJ whole genome shotgun (WGS) entry which is preliminary data.</text>
</comment>
<feature type="chain" id="PRO_5026060744" description="Superoxide dismutase [Cu-Zn]" evidence="4">
    <location>
        <begin position="27"/>
        <end position="184"/>
    </location>
</feature>
<dbReference type="InterPro" id="IPR018152">
    <property type="entry name" value="SOD_Cu/Zn_BS"/>
</dbReference>
<keyword evidence="2" id="KW-0479">Metal-binding</keyword>
<evidence type="ECO:0000313" key="7">
    <source>
        <dbReference type="Proteomes" id="UP000431684"/>
    </source>
</evidence>
<sequence length="184" mass="18062">MKTTIRQTLALSAFAASMALAAHAQAADVTVPVHAVDASGTGKALGSVTISETPGGLTFTPALAGLPPGARGFHVHAKGDCSPAETDGKKVPAGAAGGHLDPHDTKSHHGPGKAEKDGHAGDLPRLEVAADGSAKTPVQAPQLKTLADVKGRALMIHAGGDNYADQPAPLGGGGARIACGVIGG</sequence>
<feature type="region of interest" description="Disordered" evidence="3">
    <location>
        <begin position="79"/>
        <end position="120"/>
    </location>
</feature>
<evidence type="ECO:0000313" key="6">
    <source>
        <dbReference type="EMBL" id="MUI16231.1"/>
    </source>
</evidence>
<gene>
    <name evidence="6" type="ORF">GJV26_27800</name>
</gene>
<keyword evidence="4" id="KW-0732">Signal</keyword>
<evidence type="ECO:0000259" key="5">
    <source>
        <dbReference type="Pfam" id="PF00080"/>
    </source>
</evidence>
<dbReference type="AlphaFoldDB" id="A0A6I3XQZ2"/>
<organism evidence="6 7">
    <name type="scientific">Pseudoduganella dura</name>
    <dbReference type="NCBI Taxonomy" id="321982"/>
    <lineage>
        <taxon>Bacteria</taxon>
        <taxon>Pseudomonadati</taxon>
        <taxon>Pseudomonadota</taxon>
        <taxon>Betaproteobacteria</taxon>
        <taxon>Burkholderiales</taxon>
        <taxon>Oxalobacteraceae</taxon>
        <taxon>Telluria group</taxon>
        <taxon>Pseudoduganella</taxon>
    </lineage>
</organism>
<evidence type="ECO:0000256" key="1">
    <source>
        <dbReference type="ARBA" id="ARBA00010457"/>
    </source>
</evidence>
<dbReference type="CDD" id="cd00305">
    <property type="entry name" value="Cu-Zn_Superoxide_Dismutase"/>
    <property type="match status" value="1"/>
</dbReference>
<dbReference type="GO" id="GO:0004784">
    <property type="term" value="F:superoxide dismutase activity"/>
    <property type="evidence" value="ECO:0007669"/>
    <property type="project" value="UniProtKB-EC"/>
</dbReference>
<dbReference type="EMBL" id="WNWM01000002">
    <property type="protein sequence ID" value="MUI16231.1"/>
    <property type="molecule type" value="Genomic_DNA"/>
</dbReference>
<keyword evidence="2" id="KW-0560">Oxidoreductase</keyword>
<feature type="domain" description="Superoxide dismutase copper/zinc binding" evidence="5">
    <location>
        <begin position="46"/>
        <end position="182"/>
    </location>
</feature>
<accession>A0A6I3XQZ2</accession>
<dbReference type="RefSeq" id="WP_155711815.1">
    <property type="nucleotide sequence ID" value="NZ_BMWU01000030.1"/>
</dbReference>
<dbReference type="Gene3D" id="2.60.40.200">
    <property type="entry name" value="Superoxide dismutase, copper/zinc binding domain"/>
    <property type="match status" value="1"/>
</dbReference>
<protein>
    <recommendedName>
        <fullName evidence="2">Superoxide dismutase [Cu-Zn]</fullName>
        <ecNumber evidence="2">1.15.1.1</ecNumber>
    </recommendedName>
</protein>
<dbReference type="PROSITE" id="PS00332">
    <property type="entry name" value="SOD_CU_ZN_2"/>
    <property type="match status" value="1"/>
</dbReference>
<feature type="compositionally biased region" description="Basic and acidic residues" evidence="3">
    <location>
        <begin position="100"/>
        <end position="120"/>
    </location>
</feature>
<name>A0A6I3XQZ2_9BURK</name>
<evidence type="ECO:0000256" key="2">
    <source>
        <dbReference type="RuleBase" id="RU000393"/>
    </source>
</evidence>
<dbReference type="InterPro" id="IPR024134">
    <property type="entry name" value="SOD_Cu/Zn_/chaperone"/>
</dbReference>
<comment type="cofactor">
    <cofactor evidence="2">
        <name>Zn(2+)</name>
        <dbReference type="ChEBI" id="CHEBI:29105"/>
    </cofactor>
    <text evidence="2">Binds 1 zinc ion per subunit.</text>
</comment>
<keyword evidence="2" id="KW-0862">Zinc</keyword>
<dbReference type="NCBIfam" id="NF007628">
    <property type="entry name" value="PRK10290.1"/>
    <property type="match status" value="1"/>
</dbReference>
<dbReference type="GO" id="GO:0005507">
    <property type="term" value="F:copper ion binding"/>
    <property type="evidence" value="ECO:0007669"/>
    <property type="project" value="InterPro"/>
</dbReference>
<comment type="cofactor">
    <cofactor evidence="2">
        <name>Cu cation</name>
        <dbReference type="ChEBI" id="CHEBI:23378"/>
    </cofactor>
    <text evidence="2">Binds 1 copper ion per subunit.</text>
</comment>
<proteinExistence type="inferred from homology"/>
<dbReference type="PROSITE" id="PS00087">
    <property type="entry name" value="SOD_CU_ZN_1"/>
    <property type="match status" value="1"/>
</dbReference>
<dbReference type="InterPro" id="IPR036423">
    <property type="entry name" value="SOD-like_Cu/Zn_dom_sf"/>
</dbReference>
<dbReference type="SUPFAM" id="SSF49329">
    <property type="entry name" value="Cu,Zn superoxide dismutase-like"/>
    <property type="match status" value="1"/>
</dbReference>